<protein>
    <recommendedName>
        <fullName evidence="6">Auxin-responsive protein</fullName>
    </recommendedName>
</protein>
<evidence type="ECO:0000256" key="3">
    <source>
        <dbReference type="ARBA" id="ARBA00023163"/>
    </source>
</evidence>
<keyword evidence="4 6" id="KW-0539">Nucleus</keyword>
<dbReference type="PANTHER" id="PTHR16212">
    <property type="entry name" value="FOCADHESIN FAMILY MEMBER"/>
    <property type="match status" value="1"/>
</dbReference>
<dbReference type="SUPFAM" id="SSF54277">
    <property type="entry name" value="CAD &amp; PB1 domains"/>
    <property type="match status" value="1"/>
</dbReference>
<sequence length="355" mass="40128">MSLALKDDLRRLVRKIDLKVYQTYPELLKALEFMFKCTIGYNGSEYAPTYEDKDSDWMLVGDVPWEMFITSCKRMRIMRASEAKGLGCTISHVYTVATVLRCLSQAPRLPALDWGAIIRRCMKYEGQIAESLSPDLACKSGILREECLQLSLAHANQFDPLLSFLDELSDLSRFRTLELNLQSWFLSHLADLIKIFSGSRLEKLFDDVANFIASLLSGEVCTVEQKSLLRASCWNGLYPCMETSLDTREYVSNMENCMEVLFFSLPVLHSDAIPRMEQLHSVEWSAAVRCLAKARQGWLFTLLQVSEANLVEGDGEFSKVVKTMQAKAKLVQIGSIPPSELGKLKAYLLNTRSDG</sequence>
<dbReference type="EMBL" id="SDRB02008739">
    <property type="protein sequence ID" value="THG09117.1"/>
    <property type="molecule type" value="Genomic_DNA"/>
</dbReference>
<evidence type="ECO:0000256" key="6">
    <source>
        <dbReference type="RuleBase" id="RU004549"/>
    </source>
</evidence>
<comment type="function">
    <text evidence="6">Aux/IAA proteins are short-lived transcriptional factors that function as repressors of early auxin response genes at low auxin concentrations.</text>
</comment>
<evidence type="ECO:0000313" key="8">
    <source>
        <dbReference type="EMBL" id="THG09117.1"/>
    </source>
</evidence>
<feature type="domain" description="PB1" evidence="7">
    <location>
        <begin position="1"/>
        <end position="80"/>
    </location>
</feature>
<dbReference type="Pfam" id="PF02309">
    <property type="entry name" value="AUX_IAA"/>
    <property type="match status" value="1"/>
</dbReference>
<dbReference type="InterPro" id="IPR033389">
    <property type="entry name" value="AUX/IAA_dom"/>
</dbReference>
<dbReference type="GO" id="GO:0005634">
    <property type="term" value="C:nucleus"/>
    <property type="evidence" value="ECO:0007669"/>
    <property type="project" value="UniProtKB-SubCell"/>
</dbReference>
<accession>A0A4V3WML9</accession>
<dbReference type="Gene3D" id="3.10.20.90">
    <property type="entry name" value="Phosphatidylinositol 3-kinase Catalytic Subunit, Chain A, domain 1"/>
    <property type="match status" value="1"/>
</dbReference>
<comment type="caution">
    <text evidence="8">The sequence shown here is derived from an EMBL/GenBank/DDBJ whole genome shotgun (WGS) entry which is preliminary data.</text>
</comment>
<comment type="subcellular location">
    <subcellularLocation>
        <location evidence="1 6">Nucleus</location>
    </subcellularLocation>
</comment>
<keyword evidence="3 6" id="KW-0804">Transcription</keyword>
<evidence type="ECO:0000256" key="2">
    <source>
        <dbReference type="ARBA" id="ARBA00023015"/>
    </source>
</evidence>
<evidence type="ECO:0000256" key="1">
    <source>
        <dbReference type="ARBA" id="ARBA00004123"/>
    </source>
</evidence>
<dbReference type="Proteomes" id="UP000306102">
    <property type="component" value="Unassembled WGS sequence"/>
</dbReference>
<comment type="subunit">
    <text evidence="6">Homodimers and heterodimers.</text>
</comment>
<evidence type="ECO:0000259" key="7">
    <source>
        <dbReference type="PROSITE" id="PS51745"/>
    </source>
</evidence>
<reference evidence="8 9" key="1">
    <citation type="journal article" date="2018" name="Proc. Natl. Acad. Sci. U.S.A.">
        <title>Draft genome sequence of Camellia sinensis var. sinensis provides insights into the evolution of the tea genome and tea quality.</title>
        <authorList>
            <person name="Wei C."/>
            <person name="Yang H."/>
            <person name="Wang S."/>
            <person name="Zhao J."/>
            <person name="Liu C."/>
            <person name="Gao L."/>
            <person name="Xia E."/>
            <person name="Lu Y."/>
            <person name="Tai Y."/>
            <person name="She G."/>
            <person name="Sun J."/>
            <person name="Cao H."/>
            <person name="Tong W."/>
            <person name="Gao Q."/>
            <person name="Li Y."/>
            <person name="Deng W."/>
            <person name="Jiang X."/>
            <person name="Wang W."/>
            <person name="Chen Q."/>
            <person name="Zhang S."/>
            <person name="Li H."/>
            <person name="Wu J."/>
            <person name="Wang P."/>
            <person name="Li P."/>
            <person name="Shi C."/>
            <person name="Zheng F."/>
            <person name="Jian J."/>
            <person name="Huang B."/>
            <person name="Shan D."/>
            <person name="Shi M."/>
            <person name="Fang C."/>
            <person name="Yue Y."/>
            <person name="Li F."/>
            <person name="Li D."/>
            <person name="Wei S."/>
            <person name="Han B."/>
            <person name="Jiang C."/>
            <person name="Yin Y."/>
            <person name="Xia T."/>
            <person name="Zhang Z."/>
            <person name="Bennetzen J.L."/>
            <person name="Zhao S."/>
            <person name="Wan X."/>
        </authorList>
    </citation>
    <scope>NUCLEOTIDE SEQUENCE [LARGE SCALE GENOMIC DNA]</scope>
    <source>
        <strain evidence="9">cv. Shuchazao</strain>
        <tissue evidence="8">Leaf</tissue>
    </source>
</reference>
<dbReference type="PANTHER" id="PTHR16212:SF4">
    <property type="entry name" value="FOCADHESIN"/>
    <property type="match status" value="1"/>
</dbReference>
<gene>
    <name evidence="8" type="ORF">TEA_020206</name>
</gene>
<dbReference type="AlphaFoldDB" id="A0A4V3WML9"/>
<organism evidence="8 9">
    <name type="scientific">Camellia sinensis var. sinensis</name>
    <name type="common">China tea</name>
    <dbReference type="NCBI Taxonomy" id="542762"/>
    <lineage>
        <taxon>Eukaryota</taxon>
        <taxon>Viridiplantae</taxon>
        <taxon>Streptophyta</taxon>
        <taxon>Embryophyta</taxon>
        <taxon>Tracheophyta</taxon>
        <taxon>Spermatophyta</taxon>
        <taxon>Magnoliopsida</taxon>
        <taxon>eudicotyledons</taxon>
        <taxon>Gunneridae</taxon>
        <taxon>Pentapetalae</taxon>
        <taxon>asterids</taxon>
        <taxon>Ericales</taxon>
        <taxon>Theaceae</taxon>
        <taxon>Camellia</taxon>
    </lineage>
</organism>
<evidence type="ECO:0000313" key="9">
    <source>
        <dbReference type="Proteomes" id="UP000306102"/>
    </source>
</evidence>
<keyword evidence="9" id="KW-1185">Reference proteome</keyword>
<comment type="similarity">
    <text evidence="6">Belongs to the Aux/IAA family.</text>
</comment>
<keyword evidence="6" id="KW-0678">Repressor</keyword>
<dbReference type="InterPro" id="IPR053793">
    <property type="entry name" value="PB1-like"/>
</dbReference>
<name>A0A4V3WML9_CAMSN</name>
<dbReference type="PROSITE" id="PS51745">
    <property type="entry name" value="PB1"/>
    <property type="match status" value="1"/>
</dbReference>
<proteinExistence type="inferred from homology"/>
<keyword evidence="5 6" id="KW-0927">Auxin signaling pathway</keyword>
<keyword evidence="2 6" id="KW-0805">Transcription regulation</keyword>
<dbReference type="GO" id="GO:0060147">
    <property type="term" value="P:regulation of post-transcriptional gene silencing"/>
    <property type="evidence" value="ECO:0007669"/>
    <property type="project" value="InterPro"/>
</dbReference>
<evidence type="ECO:0000256" key="4">
    <source>
        <dbReference type="ARBA" id="ARBA00023242"/>
    </source>
</evidence>
<dbReference type="InterPro" id="IPR045163">
    <property type="entry name" value="Focadhesin/RST1"/>
</dbReference>
<dbReference type="GO" id="GO:0009734">
    <property type="term" value="P:auxin-activated signaling pathway"/>
    <property type="evidence" value="ECO:0007669"/>
    <property type="project" value="UniProtKB-UniRule"/>
</dbReference>
<evidence type="ECO:0000256" key="5">
    <source>
        <dbReference type="ARBA" id="ARBA00023294"/>
    </source>
</evidence>